<keyword evidence="2" id="KW-0812">Transmembrane</keyword>
<evidence type="ECO:0000313" key="4">
    <source>
        <dbReference type="EMBL" id="MBE1591580.1"/>
    </source>
</evidence>
<dbReference type="Gene3D" id="2.60.40.10">
    <property type="entry name" value="Immunoglobulins"/>
    <property type="match status" value="1"/>
</dbReference>
<gene>
    <name evidence="4" type="ORF">H4W80_009838</name>
</gene>
<feature type="compositionally biased region" description="Acidic residues" evidence="1">
    <location>
        <begin position="333"/>
        <end position="343"/>
    </location>
</feature>
<evidence type="ECO:0000256" key="1">
    <source>
        <dbReference type="SAM" id="MobiDB-lite"/>
    </source>
</evidence>
<accession>A0ABR9MG64</accession>
<comment type="caution">
    <text evidence="4">The sequence shown here is derived from an EMBL/GenBank/DDBJ whole genome shotgun (WGS) entry which is preliminary data.</text>
</comment>
<dbReference type="Proteomes" id="UP000633509">
    <property type="component" value="Unassembled WGS sequence"/>
</dbReference>
<feature type="domain" description="DUF11" evidence="3">
    <location>
        <begin position="44"/>
        <end position="147"/>
    </location>
</feature>
<dbReference type="InterPro" id="IPR013783">
    <property type="entry name" value="Ig-like_fold"/>
</dbReference>
<feature type="transmembrane region" description="Helical" evidence="2">
    <location>
        <begin position="352"/>
        <end position="371"/>
    </location>
</feature>
<evidence type="ECO:0000313" key="5">
    <source>
        <dbReference type="Proteomes" id="UP000633509"/>
    </source>
</evidence>
<proteinExistence type="predicted"/>
<feature type="compositionally biased region" description="Gly residues" evidence="1">
    <location>
        <begin position="315"/>
        <end position="324"/>
    </location>
</feature>
<evidence type="ECO:0000256" key="2">
    <source>
        <dbReference type="SAM" id="Phobius"/>
    </source>
</evidence>
<dbReference type="Pfam" id="PF01345">
    <property type="entry name" value="DUF11"/>
    <property type="match status" value="1"/>
</dbReference>
<name>A0ABR9MG64_9ACTN</name>
<keyword evidence="5" id="KW-1185">Reference proteome</keyword>
<organism evidence="4 5">
    <name type="scientific">Nonomuraea angiospora</name>
    <dbReference type="NCBI Taxonomy" id="46172"/>
    <lineage>
        <taxon>Bacteria</taxon>
        <taxon>Bacillati</taxon>
        <taxon>Actinomycetota</taxon>
        <taxon>Actinomycetes</taxon>
        <taxon>Streptosporangiales</taxon>
        <taxon>Streptosporangiaceae</taxon>
        <taxon>Nonomuraea</taxon>
    </lineage>
</organism>
<protein>
    <submittedName>
        <fullName evidence="4">Repeat protein (TIGR01451 family)</fullName>
    </submittedName>
</protein>
<keyword evidence="2" id="KW-1133">Transmembrane helix</keyword>
<feature type="compositionally biased region" description="Pro residues" evidence="1">
    <location>
        <begin position="258"/>
        <end position="273"/>
    </location>
</feature>
<reference evidence="4 5" key="1">
    <citation type="submission" date="2020-10" db="EMBL/GenBank/DDBJ databases">
        <title>Sequencing the genomes of 1000 actinobacteria strains.</title>
        <authorList>
            <person name="Klenk H.-P."/>
        </authorList>
    </citation>
    <scope>NUCLEOTIDE SEQUENCE [LARGE SCALE GENOMIC DNA]</scope>
    <source>
        <strain evidence="4 5">DSM 43173</strain>
    </source>
</reference>
<keyword evidence="2" id="KW-0472">Membrane</keyword>
<feature type="compositionally biased region" description="Pro residues" evidence="1">
    <location>
        <begin position="211"/>
        <end position="235"/>
    </location>
</feature>
<feature type="compositionally biased region" description="Low complexity" evidence="1">
    <location>
        <begin position="236"/>
        <end position="255"/>
    </location>
</feature>
<evidence type="ECO:0000259" key="3">
    <source>
        <dbReference type="Pfam" id="PF01345"/>
    </source>
</evidence>
<sequence>MGMPGIAAVIALLAVGGWTGVYGSAPPPLSGAVPAAFHVPGSPDLRIVGTVSPEPMLIGGESVYSVTVTNAGDRAAQSVTVIDTLDRNAIPGPIPDDCALVRRGGAVACGGPGVTLPPGQSVSYEIPVTIDPGVPEGAHVLNRVEVTAWGMGSGTTRMVSPTRERVRGRPEAAGPDGGAVDDCGPGNTGGSEDAPVEGHAGGGGCASAIPDPAPAPRPTPSPDTPTEPAPGPTADPVPSATAEPGPAPGPTAGDEAGPEPPVPGEDYLPPAPGPGSLQPVPGQGLLQPSPGQPGSDEEAVPGRLPYPEGLHEGGYQVGVGGGPAHRGPRPASGDEDPEPEGDDLPLTGVSGWGLGLGLAVLLAISLLVWHFSRREQARDRAPAGAGKKR</sequence>
<dbReference type="EMBL" id="JADBEK010000001">
    <property type="protein sequence ID" value="MBE1591580.1"/>
    <property type="molecule type" value="Genomic_DNA"/>
</dbReference>
<dbReference type="RefSeq" id="WP_192791268.1">
    <property type="nucleotide sequence ID" value="NZ_JADBEK010000001.1"/>
</dbReference>
<dbReference type="InterPro" id="IPR001434">
    <property type="entry name" value="OmcB-like_DUF11"/>
</dbReference>
<feature type="region of interest" description="Disordered" evidence="1">
    <location>
        <begin position="152"/>
        <end position="346"/>
    </location>
</feature>